<dbReference type="OrthoDB" id="441446at2759"/>
<feature type="chain" id="PRO_5005547490" description="S1/P1 nuclease" evidence="9">
    <location>
        <begin position="30"/>
        <end position="419"/>
    </location>
</feature>
<evidence type="ECO:0000313" key="10">
    <source>
        <dbReference type="EMBL" id="KNE55688.1"/>
    </source>
</evidence>
<proteinExistence type="inferred from homology"/>
<protein>
    <recommendedName>
        <fullName evidence="12">S1/P1 nuclease</fullName>
    </recommendedName>
</protein>
<dbReference type="STRING" id="578462.A0A0L0RZD4"/>
<dbReference type="SUPFAM" id="SSF48537">
    <property type="entry name" value="Phospholipase C/P1 nuclease"/>
    <property type="match status" value="2"/>
</dbReference>
<reference evidence="11" key="2">
    <citation type="submission" date="2009-11" db="EMBL/GenBank/DDBJ databases">
        <title>The Genome Sequence of Allomyces macrogynus strain ATCC 38327.</title>
        <authorList>
            <consortium name="The Broad Institute Genome Sequencing Platform"/>
            <person name="Russ C."/>
            <person name="Cuomo C."/>
            <person name="Shea T."/>
            <person name="Young S.K."/>
            <person name="Zeng Q."/>
            <person name="Koehrsen M."/>
            <person name="Haas B."/>
            <person name="Borodovsky M."/>
            <person name="Guigo R."/>
            <person name="Alvarado L."/>
            <person name="Berlin A."/>
            <person name="Borenstein D."/>
            <person name="Chen Z."/>
            <person name="Engels R."/>
            <person name="Freedman E."/>
            <person name="Gellesch M."/>
            <person name="Goldberg J."/>
            <person name="Griggs A."/>
            <person name="Gujja S."/>
            <person name="Heiman D."/>
            <person name="Hepburn T."/>
            <person name="Howarth C."/>
            <person name="Jen D."/>
            <person name="Larson L."/>
            <person name="Lewis B."/>
            <person name="Mehta T."/>
            <person name="Park D."/>
            <person name="Pearson M."/>
            <person name="Roberts A."/>
            <person name="Saif S."/>
            <person name="Shenoy N."/>
            <person name="Sisk P."/>
            <person name="Stolte C."/>
            <person name="Sykes S."/>
            <person name="Walk T."/>
            <person name="White J."/>
            <person name="Yandava C."/>
            <person name="Burger G."/>
            <person name="Gray M.W."/>
            <person name="Holland P.W.H."/>
            <person name="King N."/>
            <person name="Lang F.B.F."/>
            <person name="Roger A.J."/>
            <person name="Ruiz-Trillo I."/>
            <person name="Lander E."/>
            <person name="Nusbaum C."/>
        </authorList>
    </citation>
    <scope>NUCLEOTIDE SEQUENCE [LARGE SCALE GENOMIC DNA]</scope>
    <source>
        <strain evidence="11">ATCC 38327</strain>
    </source>
</reference>
<keyword evidence="6" id="KW-1015">Disulfide bond</keyword>
<evidence type="ECO:0008006" key="12">
    <source>
        <dbReference type="Google" id="ProtNLM"/>
    </source>
</evidence>
<feature type="compositionally biased region" description="Basic residues" evidence="8">
    <location>
        <begin position="178"/>
        <end position="191"/>
    </location>
</feature>
<keyword evidence="7" id="KW-0325">Glycoprotein</keyword>
<evidence type="ECO:0000256" key="8">
    <source>
        <dbReference type="SAM" id="MobiDB-lite"/>
    </source>
</evidence>
<dbReference type="InterPro" id="IPR008947">
    <property type="entry name" value="PLipase_C/P1_nuclease_dom_sf"/>
</dbReference>
<evidence type="ECO:0000256" key="3">
    <source>
        <dbReference type="ARBA" id="ARBA00022723"/>
    </source>
</evidence>
<evidence type="ECO:0000256" key="5">
    <source>
        <dbReference type="ARBA" id="ARBA00022801"/>
    </source>
</evidence>
<dbReference type="EMBL" id="GG745329">
    <property type="protein sequence ID" value="KNE55688.1"/>
    <property type="molecule type" value="Genomic_DNA"/>
</dbReference>
<evidence type="ECO:0000256" key="4">
    <source>
        <dbReference type="ARBA" id="ARBA00022759"/>
    </source>
</evidence>
<keyword evidence="2" id="KW-0540">Nuclease</keyword>
<evidence type="ECO:0000313" key="11">
    <source>
        <dbReference type="Proteomes" id="UP000054350"/>
    </source>
</evidence>
<dbReference type="Gene3D" id="1.10.575.10">
    <property type="entry name" value="P1 Nuclease"/>
    <property type="match status" value="1"/>
</dbReference>
<evidence type="ECO:0000256" key="7">
    <source>
        <dbReference type="ARBA" id="ARBA00023180"/>
    </source>
</evidence>
<dbReference type="eggNOG" id="ENOG502QRXU">
    <property type="taxonomic scope" value="Eukaryota"/>
</dbReference>
<keyword evidence="4" id="KW-0255">Endonuclease</keyword>
<keyword evidence="5" id="KW-0378">Hydrolase</keyword>
<sequence length="419" mass="46401">MRQPAAPFLSALALATALLLAAAVTEVAAWSYTGHSLTGRIANQLVRPSTRRALQQLLPEVDGDLARVSNWADDAKRTTWRFSDTAPLHYSDPHDNPPDSCSYILERDCPDGYCVTVAIQEFSWAVRNATLAKPMLPPPAAPELPEFPPLDKRLVDDEYVDIDKLVPLHMMEWVDAQRRRRRPNRPPRRQLKPNQLKATLIEPVPNLDERPSKDLPLGQRYTVVETLKLLVHLVQDIHQPLHLAGRDRGGNSKIVTFGEHKSSLHIVWDKMMIEKHMHEKHAGSEIALAEDLIEYLATEWRADVSSWVHCPLAMPGAGKEVPRAFAAQVDSPRIDSAYVAGSKAPDAADPPAAMSVVLCPEHWAKQSDQLNCATVWQNLEGDLSGEYHETNLPVARKAIAMAAVRLAALLDVVLAGTPA</sequence>
<comment type="similarity">
    <text evidence="1">Belongs to the nuclease type I family.</text>
</comment>
<keyword evidence="11" id="KW-1185">Reference proteome</keyword>
<organism evidence="10 11">
    <name type="scientific">Allomyces macrogynus (strain ATCC 38327)</name>
    <name type="common">Allomyces javanicus var. macrogynus</name>
    <dbReference type="NCBI Taxonomy" id="578462"/>
    <lineage>
        <taxon>Eukaryota</taxon>
        <taxon>Fungi</taxon>
        <taxon>Fungi incertae sedis</taxon>
        <taxon>Blastocladiomycota</taxon>
        <taxon>Blastocladiomycetes</taxon>
        <taxon>Blastocladiales</taxon>
        <taxon>Blastocladiaceae</taxon>
        <taxon>Allomyces</taxon>
    </lineage>
</organism>
<dbReference type="GO" id="GO:0006308">
    <property type="term" value="P:DNA catabolic process"/>
    <property type="evidence" value="ECO:0007669"/>
    <property type="project" value="InterPro"/>
</dbReference>
<evidence type="ECO:0000256" key="2">
    <source>
        <dbReference type="ARBA" id="ARBA00022722"/>
    </source>
</evidence>
<accession>A0A0L0RZD4</accession>
<dbReference type="GO" id="GO:0003676">
    <property type="term" value="F:nucleic acid binding"/>
    <property type="evidence" value="ECO:0007669"/>
    <property type="project" value="InterPro"/>
</dbReference>
<dbReference type="PANTHER" id="PTHR33146">
    <property type="entry name" value="ENDONUCLEASE 4"/>
    <property type="match status" value="1"/>
</dbReference>
<dbReference type="Pfam" id="PF02265">
    <property type="entry name" value="S1-P1_nuclease"/>
    <property type="match status" value="2"/>
</dbReference>
<feature type="region of interest" description="Disordered" evidence="8">
    <location>
        <begin position="178"/>
        <end position="213"/>
    </location>
</feature>
<dbReference type="PANTHER" id="PTHR33146:SF26">
    <property type="entry name" value="ENDONUCLEASE 4"/>
    <property type="match status" value="1"/>
</dbReference>
<reference evidence="10 11" key="1">
    <citation type="submission" date="2009-11" db="EMBL/GenBank/DDBJ databases">
        <title>Annotation of Allomyces macrogynus ATCC 38327.</title>
        <authorList>
            <consortium name="The Broad Institute Genome Sequencing Platform"/>
            <person name="Russ C."/>
            <person name="Cuomo C."/>
            <person name="Burger G."/>
            <person name="Gray M.W."/>
            <person name="Holland P.W.H."/>
            <person name="King N."/>
            <person name="Lang F.B.F."/>
            <person name="Roger A.J."/>
            <person name="Ruiz-Trillo I."/>
            <person name="Young S.K."/>
            <person name="Zeng Q."/>
            <person name="Gargeya S."/>
            <person name="Fitzgerald M."/>
            <person name="Haas B."/>
            <person name="Abouelleil A."/>
            <person name="Alvarado L."/>
            <person name="Arachchi H.M."/>
            <person name="Berlin A."/>
            <person name="Chapman S.B."/>
            <person name="Gearin G."/>
            <person name="Goldberg J."/>
            <person name="Griggs A."/>
            <person name="Gujja S."/>
            <person name="Hansen M."/>
            <person name="Heiman D."/>
            <person name="Howarth C."/>
            <person name="Larimer J."/>
            <person name="Lui A."/>
            <person name="MacDonald P.J.P."/>
            <person name="McCowen C."/>
            <person name="Montmayeur A."/>
            <person name="Murphy C."/>
            <person name="Neiman D."/>
            <person name="Pearson M."/>
            <person name="Priest M."/>
            <person name="Roberts A."/>
            <person name="Saif S."/>
            <person name="Shea T."/>
            <person name="Sisk P."/>
            <person name="Stolte C."/>
            <person name="Sykes S."/>
            <person name="Wortman J."/>
            <person name="Nusbaum C."/>
            <person name="Birren B."/>
        </authorList>
    </citation>
    <scope>NUCLEOTIDE SEQUENCE [LARGE SCALE GENOMIC DNA]</scope>
    <source>
        <strain evidence="10 11">ATCC 38327</strain>
    </source>
</reference>
<feature type="signal peptide" evidence="9">
    <location>
        <begin position="1"/>
        <end position="29"/>
    </location>
</feature>
<keyword evidence="3" id="KW-0479">Metal-binding</keyword>
<dbReference type="CDD" id="cd11010">
    <property type="entry name" value="S1-P1_nuclease"/>
    <property type="match status" value="1"/>
</dbReference>
<name>A0A0L0RZD4_ALLM3</name>
<evidence type="ECO:0000256" key="6">
    <source>
        <dbReference type="ARBA" id="ARBA00023157"/>
    </source>
</evidence>
<keyword evidence="9" id="KW-0732">Signal</keyword>
<evidence type="ECO:0000256" key="9">
    <source>
        <dbReference type="SAM" id="SignalP"/>
    </source>
</evidence>
<dbReference type="GO" id="GO:0046872">
    <property type="term" value="F:metal ion binding"/>
    <property type="evidence" value="ECO:0007669"/>
    <property type="project" value="UniProtKB-KW"/>
</dbReference>
<dbReference type="AlphaFoldDB" id="A0A0L0RZD4"/>
<dbReference type="Proteomes" id="UP000054350">
    <property type="component" value="Unassembled WGS sequence"/>
</dbReference>
<evidence type="ECO:0000256" key="1">
    <source>
        <dbReference type="ARBA" id="ARBA00009547"/>
    </source>
</evidence>
<dbReference type="InterPro" id="IPR003154">
    <property type="entry name" value="S1/P1nuclease"/>
</dbReference>
<dbReference type="GO" id="GO:0004519">
    <property type="term" value="F:endonuclease activity"/>
    <property type="evidence" value="ECO:0007669"/>
    <property type="project" value="UniProtKB-KW"/>
</dbReference>
<gene>
    <name evidence="10" type="ORF">AMAG_01574</name>
</gene>
<dbReference type="VEuPathDB" id="FungiDB:AMAG_01574"/>
<dbReference type="GO" id="GO:0016788">
    <property type="term" value="F:hydrolase activity, acting on ester bonds"/>
    <property type="evidence" value="ECO:0007669"/>
    <property type="project" value="InterPro"/>
</dbReference>